<dbReference type="Proteomes" id="UP001202922">
    <property type="component" value="Unassembled WGS sequence"/>
</dbReference>
<proteinExistence type="predicted"/>
<evidence type="ECO:0000313" key="2">
    <source>
        <dbReference type="Proteomes" id="UP001202922"/>
    </source>
</evidence>
<gene>
    <name evidence="1" type="ORF">L0M17_01045</name>
</gene>
<reference evidence="1 2" key="1">
    <citation type="submission" date="2022-03" db="EMBL/GenBank/DDBJ databases">
        <title>Sinomonas sp. isolated from a soil.</title>
        <authorList>
            <person name="Han J."/>
            <person name="Kim D.-U."/>
        </authorList>
    </citation>
    <scope>NUCLEOTIDE SEQUENCE [LARGE SCALE GENOMIC DNA]</scope>
    <source>
        <strain evidence="1 2">5-5</strain>
    </source>
</reference>
<name>A0ABS9TWJ5_9MICC</name>
<dbReference type="EMBL" id="JAKZBV010000001">
    <property type="protein sequence ID" value="MCH6468582.1"/>
    <property type="molecule type" value="Genomic_DNA"/>
</dbReference>
<dbReference type="Pfam" id="PF19562">
    <property type="entry name" value="DUF6084"/>
    <property type="match status" value="1"/>
</dbReference>
<comment type="caution">
    <text evidence="1">The sequence shown here is derived from an EMBL/GenBank/DDBJ whole genome shotgun (WGS) entry which is preliminary data.</text>
</comment>
<evidence type="ECO:0000313" key="1">
    <source>
        <dbReference type="EMBL" id="MCH6468582.1"/>
    </source>
</evidence>
<sequence length="213" mass="24123">MADVSFEVLDILPERFSTVPQLVARLRITESTGTPIHAMALRCQVRIEAQRRKYDDDEVPGLLDLFGSRMRWSSTLKPFLWLNASTMVQGFSESTETDLVIPCTYDFDVTASKYLHALREGAVPLALLFSGTIFEAGGTGFRVEQVPWDREAAYQMPVAVWRELMETHYPNAGWLRLHHETLRALAHYKAAKALPTWEAAIEALLARAEEEVK</sequence>
<dbReference type="RefSeq" id="WP_241050426.1">
    <property type="nucleotide sequence ID" value="NZ_JAKZBV010000001.1"/>
</dbReference>
<organism evidence="1 2">
    <name type="scientific">Sinomonas terrae</name>
    <dbReference type="NCBI Taxonomy" id="2908838"/>
    <lineage>
        <taxon>Bacteria</taxon>
        <taxon>Bacillati</taxon>
        <taxon>Actinomycetota</taxon>
        <taxon>Actinomycetes</taxon>
        <taxon>Micrococcales</taxon>
        <taxon>Micrococcaceae</taxon>
        <taxon>Sinomonas</taxon>
    </lineage>
</organism>
<accession>A0ABS9TWJ5</accession>
<keyword evidence="2" id="KW-1185">Reference proteome</keyword>
<protein>
    <submittedName>
        <fullName evidence="1">DUF6084 family protein</fullName>
    </submittedName>
</protein>
<dbReference type="InterPro" id="IPR045730">
    <property type="entry name" value="DUF6084"/>
</dbReference>